<keyword evidence="2" id="KW-1185">Reference proteome</keyword>
<gene>
    <name evidence="1" type="ORF">PYW08_000520</name>
</gene>
<organism evidence="1 2">
    <name type="scientific">Mythimna loreyi</name>
    <dbReference type="NCBI Taxonomy" id="667449"/>
    <lineage>
        <taxon>Eukaryota</taxon>
        <taxon>Metazoa</taxon>
        <taxon>Ecdysozoa</taxon>
        <taxon>Arthropoda</taxon>
        <taxon>Hexapoda</taxon>
        <taxon>Insecta</taxon>
        <taxon>Pterygota</taxon>
        <taxon>Neoptera</taxon>
        <taxon>Endopterygota</taxon>
        <taxon>Lepidoptera</taxon>
        <taxon>Glossata</taxon>
        <taxon>Ditrysia</taxon>
        <taxon>Noctuoidea</taxon>
        <taxon>Noctuidae</taxon>
        <taxon>Noctuinae</taxon>
        <taxon>Hadenini</taxon>
        <taxon>Mythimna</taxon>
    </lineage>
</organism>
<sequence length="105" mass="12410">MAKQRLIYFYAAQWSLDTVKSSMPPKPFLRSWGGSNDLLSCEHHPKYQNNPFQYQSLKPCLTQLYFDIQETEWKNYNTETNETNNKTARDDKSISDKIKKIKDVI</sequence>
<comment type="caution">
    <text evidence="1">The sequence shown here is derived from an EMBL/GenBank/DDBJ whole genome shotgun (WGS) entry which is preliminary data.</text>
</comment>
<protein>
    <submittedName>
        <fullName evidence="1">Uncharacterized protein</fullName>
    </submittedName>
</protein>
<proteinExistence type="predicted"/>
<evidence type="ECO:0000313" key="1">
    <source>
        <dbReference type="EMBL" id="KAJ8737925.1"/>
    </source>
</evidence>
<dbReference type="EMBL" id="CM056777">
    <property type="protein sequence ID" value="KAJ8737925.1"/>
    <property type="molecule type" value="Genomic_DNA"/>
</dbReference>
<evidence type="ECO:0000313" key="2">
    <source>
        <dbReference type="Proteomes" id="UP001231649"/>
    </source>
</evidence>
<accession>A0ACC2RCP9</accession>
<name>A0ACC2RCP9_9NEOP</name>
<dbReference type="Proteomes" id="UP001231649">
    <property type="component" value="Chromosome 1"/>
</dbReference>
<reference evidence="1" key="1">
    <citation type="submission" date="2023-03" db="EMBL/GenBank/DDBJ databases">
        <title>Chromosome-level genomes of two armyworms, Mythimna separata and Mythimna loreyi, provide insights into the biosynthesis and reception of sex pheromones.</title>
        <authorList>
            <person name="Zhao H."/>
        </authorList>
    </citation>
    <scope>NUCLEOTIDE SEQUENCE</scope>
    <source>
        <strain evidence="1">BeijingLab</strain>
    </source>
</reference>